<accession>A0ABM1ZUJ8</accession>
<reference evidence="2" key="2">
    <citation type="submission" date="2025-05" db="UniProtKB">
        <authorList>
            <consortium name="EnsemblMetazoa"/>
        </authorList>
    </citation>
    <scope>IDENTIFICATION</scope>
    <source>
        <strain evidence="2">Foshan</strain>
    </source>
</reference>
<keyword evidence="3" id="KW-1185">Reference proteome</keyword>
<evidence type="ECO:0000313" key="3">
    <source>
        <dbReference type="Proteomes" id="UP000069940"/>
    </source>
</evidence>
<dbReference type="PANTHER" id="PTHR21325:SF31">
    <property type="entry name" value="GH22081P-RELATED"/>
    <property type="match status" value="1"/>
</dbReference>
<feature type="signal peptide" evidence="1">
    <location>
        <begin position="1"/>
        <end position="29"/>
    </location>
</feature>
<dbReference type="InterPro" id="IPR036514">
    <property type="entry name" value="SGNH_hydro_sf"/>
</dbReference>
<sequence length="421" mass="47725">MYNLWSSNALHKMLNMSLILLLIIPYGKGQPQITALDSPIFVEKFRSLRGFALNFIGTTGDDRNKFKVNQRGGKVQTQYPEDFPFFCNTTGMRSPTAPNSVNELRPGDIDIVGAIGDSLTAGHGAMATNILEVMVENKGLSWSIGGQGTWRQFLTIPNILKEFNPNLYGYPIKDGISIRKASRFNAAEGGAMSQDIPHMARNLVKRMLSDPRVDIENHWKLITILIGGNDFCANICYTNPPEKTLVYHEKNILSALRTFRDYLPRTFVNLVASPNVEVLTRFKGKPQQCVTMHVIECPCFLATRFSREKKRYVKLIEKWNHLQMDIANREEFNNKPDFGVVFQPFIMNLTFPDTPSGNTDFSYMSLDCFHLSQKGYARASNALWNNMLEPIGQKSSAWEEEFTNFKCPSSEMPYIRTLGNS</sequence>
<feature type="chain" id="PRO_5045742731" description="Phospholipase" evidence="1">
    <location>
        <begin position="30"/>
        <end position="421"/>
    </location>
</feature>
<dbReference type="SUPFAM" id="SSF52266">
    <property type="entry name" value="SGNH hydrolase"/>
    <property type="match status" value="1"/>
</dbReference>
<dbReference type="RefSeq" id="XP_029735809.2">
    <property type="nucleotide sequence ID" value="XM_029879949.2"/>
</dbReference>
<dbReference type="Gene3D" id="3.40.50.1110">
    <property type="entry name" value="SGNH hydrolase"/>
    <property type="match status" value="1"/>
</dbReference>
<protein>
    <recommendedName>
        <fullName evidence="4">Phospholipase</fullName>
    </recommendedName>
</protein>
<evidence type="ECO:0000313" key="2">
    <source>
        <dbReference type="EnsemblMetazoa" id="AALFPA23_021779.P32250"/>
    </source>
</evidence>
<dbReference type="PANTHER" id="PTHR21325">
    <property type="entry name" value="PHOSPHOLIPASE B, PLB1"/>
    <property type="match status" value="1"/>
</dbReference>
<dbReference type="Pfam" id="PF00657">
    <property type="entry name" value="Lipase_GDSL"/>
    <property type="match status" value="1"/>
</dbReference>
<dbReference type="CDD" id="cd01824">
    <property type="entry name" value="Phospholipase_B_like"/>
    <property type="match status" value="1"/>
</dbReference>
<proteinExistence type="predicted"/>
<dbReference type="EnsemblMetazoa" id="AALFPA23_021779.R32250">
    <property type="protein sequence ID" value="AALFPA23_021779.P32250"/>
    <property type="gene ID" value="AALFPA23_021779"/>
</dbReference>
<dbReference type="InterPro" id="IPR035547">
    <property type="entry name" value="Phospholipase_B"/>
</dbReference>
<dbReference type="Proteomes" id="UP000069940">
    <property type="component" value="Unassembled WGS sequence"/>
</dbReference>
<dbReference type="GeneID" id="115270390"/>
<keyword evidence="1" id="KW-0732">Signal</keyword>
<evidence type="ECO:0000256" key="1">
    <source>
        <dbReference type="SAM" id="SignalP"/>
    </source>
</evidence>
<organism evidence="2 3">
    <name type="scientific">Aedes albopictus</name>
    <name type="common">Asian tiger mosquito</name>
    <name type="synonym">Stegomyia albopicta</name>
    <dbReference type="NCBI Taxonomy" id="7160"/>
    <lineage>
        <taxon>Eukaryota</taxon>
        <taxon>Metazoa</taxon>
        <taxon>Ecdysozoa</taxon>
        <taxon>Arthropoda</taxon>
        <taxon>Hexapoda</taxon>
        <taxon>Insecta</taxon>
        <taxon>Pterygota</taxon>
        <taxon>Neoptera</taxon>
        <taxon>Endopterygota</taxon>
        <taxon>Diptera</taxon>
        <taxon>Nematocera</taxon>
        <taxon>Culicoidea</taxon>
        <taxon>Culicidae</taxon>
        <taxon>Culicinae</taxon>
        <taxon>Aedini</taxon>
        <taxon>Aedes</taxon>
        <taxon>Stegomyia</taxon>
    </lineage>
</organism>
<dbReference type="InterPro" id="IPR001087">
    <property type="entry name" value="GDSL"/>
</dbReference>
<reference evidence="3" key="1">
    <citation type="journal article" date="2015" name="Proc. Natl. Acad. Sci. U.S.A.">
        <title>Genome sequence of the Asian Tiger mosquito, Aedes albopictus, reveals insights into its biology, genetics, and evolution.</title>
        <authorList>
            <person name="Chen X.G."/>
            <person name="Jiang X."/>
            <person name="Gu J."/>
            <person name="Xu M."/>
            <person name="Wu Y."/>
            <person name="Deng Y."/>
            <person name="Zhang C."/>
            <person name="Bonizzoni M."/>
            <person name="Dermauw W."/>
            <person name="Vontas J."/>
            <person name="Armbruster P."/>
            <person name="Huang X."/>
            <person name="Yang Y."/>
            <person name="Zhang H."/>
            <person name="He W."/>
            <person name="Peng H."/>
            <person name="Liu Y."/>
            <person name="Wu K."/>
            <person name="Chen J."/>
            <person name="Lirakis M."/>
            <person name="Topalis P."/>
            <person name="Van Leeuwen T."/>
            <person name="Hall A.B."/>
            <person name="Jiang X."/>
            <person name="Thorpe C."/>
            <person name="Mueller R.L."/>
            <person name="Sun C."/>
            <person name="Waterhouse R.M."/>
            <person name="Yan G."/>
            <person name="Tu Z.J."/>
            <person name="Fang X."/>
            <person name="James A.A."/>
        </authorList>
    </citation>
    <scope>NUCLEOTIDE SEQUENCE [LARGE SCALE GENOMIC DNA]</scope>
    <source>
        <strain evidence="3">Foshan</strain>
    </source>
</reference>
<dbReference type="InterPro" id="IPR038885">
    <property type="entry name" value="PLB1"/>
</dbReference>
<evidence type="ECO:0008006" key="4">
    <source>
        <dbReference type="Google" id="ProtNLM"/>
    </source>
</evidence>
<name>A0ABM1ZUJ8_AEDAL</name>